<reference evidence="2 3" key="1">
    <citation type="submission" date="2017-05" db="EMBL/GenBank/DDBJ databases">
        <title>Draft genome sequence of Elsinoe australis.</title>
        <authorList>
            <person name="Cheng Q."/>
        </authorList>
    </citation>
    <scope>NUCLEOTIDE SEQUENCE [LARGE SCALE GENOMIC DNA]</scope>
    <source>
        <strain evidence="2 3">NL1</strain>
    </source>
</reference>
<accession>A0A2P8ABF9</accession>
<evidence type="ECO:0000256" key="1">
    <source>
        <dbReference type="SAM" id="MobiDB-lite"/>
    </source>
</evidence>
<dbReference type="EMBL" id="NHZQ01000037">
    <property type="protein sequence ID" value="PSK57815.1"/>
    <property type="molecule type" value="Genomic_DNA"/>
</dbReference>
<proteinExistence type="predicted"/>
<keyword evidence="3" id="KW-1185">Reference proteome</keyword>
<evidence type="ECO:0000313" key="3">
    <source>
        <dbReference type="Proteomes" id="UP000243723"/>
    </source>
</evidence>
<dbReference type="STRING" id="40998.A0A2P8ABF9"/>
<gene>
    <name evidence="2" type="ORF">B9Z65_9017</name>
</gene>
<protein>
    <submittedName>
        <fullName evidence="2">DNA repair protein RAD5</fullName>
    </submittedName>
</protein>
<sequence length="405" mass="45860">MLRVVLSLTPRHFAESWDSGNGSSLGTIMYYRRLIVLVTTVAVLTVEDDADTDFVEGLKFVGLTPPHARALLQRWQGRGEGNPDCFRKYLRYYLVDQRVWAARRAVSVNDDQYLAELGISEPIRQAILDPEFKQIRGTRNLFQFASDTLLHNLDVIFPLQHNLQLTSSDPTTRALATTSRDARREPPLDTKLNLTSSPPPNPRDHTFLYLGLSAHPNGRSLIDSHNDLNLGRHSTFHGSDFHANPAFYLFPDREVADRHRAYAARRCPAAESWLVRFAVPDTFLASLVTERLHFSSEWKRYVWKCRSGRSYPRRHGNCERYGRAELVVGPVFTMPEGDVREVEEGVVQTRITEGNVLRVGHGVRRGEEARQYAFLGPGVWGRLEGVVRGGVHVENTPALFETVCA</sequence>
<feature type="compositionally biased region" description="Polar residues" evidence="1">
    <location>
        <begin position="168"/>
        <end position="179"/>
    </location>
</feature>
<feature type="region of interest" description="Disordered" evidence="1">
    <location>
        <begin position="168"/>
        <end position="201"/>
    </location>
</feature>
<dbReference type="AlphaFoldDB" id="A0A2P8ABF9"/>
<dbReference type="Proteomes" id="UP000243723">
    <property type="component" value="Unassembled WGS sequence"/>
</dbReference>
<name>A0A2P8ABF9_9PEZI</name>
<comment type="caution">
    <text evidence="2">The sequence shown here is derived from an EMBL/GenBank/DDBJ whole genome shotgun (WGS) entry which is preliminary data.</text>
</comment>
<organism evidence="2 3">
    <name type="scientific">Elsinoe australis</name>
    <dbReference type="NCBI Taxonomy" id="40998"/>
    <lineage>
        <taxon>Eukaryota</taxon>
        <taxon>Fungi</taxon>
        <taxon>Dikarya</taxon>
        <taxon>Ascomycota</taxon>
        <taxon>Pezizomycotina</taxon>
        <taxon>Dothideomycetes</taxon>
        <taxon>Dothideomycetidae</taxon>
        <taxon>Myriangiales</taxon>
        <taxon>Elsinoaceae</taxon>
        <taxon>Elsinoe</taxon>
    </lineage>
</organism>
<evidence type="ECO:0000313" key="2">
    <source>
        <dbReference type="EMBL" id="PSK57815.1"/>
    </source>
</evidence>
<dbReference type="OrthoDB" id="3762912at2759"/>